<dbReference type="PANTHER" id="PTHR30160:SF1">
    <property type="entry name" value="LIPOPOLYSACCHARIDE 1,2-N-ACETYLGLUCOSAMINETRANSFERASE-RELATED"/>
    <property type="match status" value="1"/>
</dbReference>
<keyword evidence="2 3" id="KW-0808">Transferase</keyword>
<dbReference type="InterPro" id="IPR002201">
    <property type="entry name" value="Glyco_trans_9"/>
</dbReference>
<evidence type="ECO:0000256" key="1">
    <source>
        <dbReference type="ARBA" id="ARBA00022676"/>
    </source>
</evidence>
<dbReference type="GO" id="GO:0005829">
    <property type="term" value="C:cytosol"/>
    <property type="evidence" value="ECO:0007669"/>
    <property type="project" value="TreeGrafter"/>
</dbReference>
<dbReference type="InterPro" id="IPR051199">
    <property type="entry name" value="LPS_LOS_Heptosyltrfase"/>
</dbReference>
<evidence type="ECO:0000256" key="2">
    <source>
        <dbReference type="ARBA" id="ARBA00022679"/>
    </source>
</evidence>
<sequence>MTGPALRALKENLPGSHLTLMASPGGSLAAPLLPWVDDVLEWRVVWQDLGRLPLDPARELQMIEALGAGGYDAAVVLTSFKQTPHPAGYACYLAGIPLRLGESKEWGGGVLTDEVPAAPDGLHQAERNLRLVEHAGFGVRDRSLGLRVPEEARGAVASLLEGRGVGPGSPYLLLNPWTSARSRNYPTDRFALAARRVSDEMGWPVVVSGTEGDRERGGALLGPLGDRGVDLIGQTDLAGLAALVEGAALLLTSNTSTMHIADALGTPQVVLFAGTELEGQWRPRDTPHRLLRRETSCSPCYAFTCPYTQECLDIPPGEVADACLSLLSEVRAHA</sequence>
<dbReference type="KEGG" id="rmar:GBA65_19260"/>
<reference evidence="3 4" key="1">
    <citation type="submission" date="2019-10" db="EMBL/GenBank/DDBJ databases">
        <title>Rubrobacter sp nov SCSIO 52915 isolated from a deep-sea sediment in the South China Sea.</title>
        <authorList>
            <person name="Chen R.W."/>
        </authorList>
    </citation>
    <scope>NUCLEOTIDE SEQUENCE [LARGE SCALE GENOMIC DNA]</scope>
    <source>
        <strain evidence="3 4">SCSIO 52915</strain>
    </source>
</reference>
<organism evidence="3 4">
    <name type="scientific">Rubrobacter marinus</name>
    <dbReference type="NCBI Taxonomy" id="2653852"/>
    <lineage>
        <taxon>Bacteria</taxon>
        <taxon>Bacillati</taxon>
        <taxon>Actinomycetota</taxon>
        <taxon>Rubrobacteria</taxon>
        <taxon>Rubrobacterales</taxon>
        <taxon>Rubrobacteraceae</taxon>
        <taxon>Rubrobacter</taxon>
    </lineage>
</organism>
<dbReference type="GO" id="GO:0009244">
    <property type="term" value="P:lipopolysaccharide core region biosynthetic process"/>
    <property type="evidence" value="ECO:0007669"/>
    <property type="project" value="TreeGrafter"/>
</dbReference>
<keyword evidence="4" id="KW-1185">Reference proteome</keyword>
<evidence type="ECO:0000313" key="4">
    <source>
        <dbReference type="Proteomes" id="UP000502706"/>
    </source>
</evidence>
<name>A0A6G8Q385_9ACTN</name>
<dbReference type="Proteomes" id="UP000502706">
    <property type="component" value="Chromosome"/>
</dbReference>
<keyword evidence="1" id="KW-0328">Glycosyltransferase</keyword>
<dbReference type="PANTHER" id="PTHR30160">
    <property type="entry name" value="TETRAACYLDISACCHARIDE 4'-KINASE-RELATED"/>
    <property type="match status" value="1"/>
</dbReference>
<dbReference type="EMBL" id="CP045121">
    <property type="protein sequence ID" value="QIN80905.1"/>
    <property type="molecule type" value="Genomic_DNA"/>
</dbReference>
<dbReference type="SUPFAM" id="SSF53756">
    <property type="entry name" value="UDP-Glycosyltransferase/glycogen phosphorylase"/>
    <property type="match status" value="1"/>
</dbReference>
<dbReference type="GO" id="GO:0008713">
    <property type="term" value="F:ADP-heptose-lipopolysaccharide heptosyltransferase activity"/>
    <property type="evidence" value="ECO:0007669"/>
    <property type="project" value="TreeGrafter"/>
</dbReference>
<dbReference type="AlphaFoldDB" id="A0A6G8Q385"/>
<protein>
    <submittedName>
        <fullName evidence="3">Glycosyltransferase family 9 protein</fullName>
    </submittedName>
</protein>
<proteinExistence type="predicted"/>
<dbReference type="CDD" id="cd03789">
    <property type="entry name" value="GT9_LPS_heptosyltransferase"/>
    <property type="match status" value="1"/>
</dbReference>
<accession>A0A6G8Q385</accession>
<evidence type="ECO:0000313" key="3">
    <source>
        <dbReference type="EMBL" id="QIN80905.1"/>
    </source>
</evidence>
<dbReference type="Gene3D" id="3.40.50.2000">
    <property type="entry name" value="Glycogen Phosphorylase B"/>
    <property type="match status" value="2"/>
</dbReference>
<gene>
    <name evidence="3" type="ORF">GBA65_19260</name>
</gene>
<dbReference type="Pfam" id="PF01075">
    <property type="entry name" value="Glyco_transf_9"/>
    <property type="match status" value="1"/>
</dbReference>